<keyword evidence="1" id="KW-0812">Transmembrane</keyword>
<keyword evidence="1" id="KW-1133">Transmembrane helix</keyword>
<dbReference type="PANTHER" id="PTHR47163">
    <property type="entry name" value="DDE_TNP_IS1595 DOMAIN-CONTAINING PROTEIN"/>
    <property type="match status" value="1"/>
</dbReference>
<name>A0A915D168_9BILA</name>
<keyword evidence="1" id="KW-0472">Membrane</keyword>
<organism evidence="2 3">
    <name type="scientific">Ditylenchus dipsaci</name>
    <dbReference type="NCBI Taxonomy" id="166011"/>
    <lineage>
        <taxon>Eukaryota</taxon>
        <taxon>Metazoa</taxon>
        <taxon>Ecdysozoa</taxon>
        <taxon>Nematoda</taxon>
        <taxon>Chromadorea</taxon>
        <taxon>Rhabditida</taxon>
        <taxon>Tylenchina</taxon>
        <taxon>Tylenchomorpha</taxon>
        <taxon>Sphaerularioidea</taxon>
        <taxon>Anguinidae</taxon>
        <taxon>Anguininae</taxon>
        <taxon>Ditylenchus</taxon>
    </lineage>
</organism>
<keyword evidence="2" id="KW-1185">Reference proteome</keyword>
<evidence type="ECO:0000313" key="2">
    <source>
        <dbReference type="Proteomes" id="UP000887574"/>
    </source>
</evidence>
<dbReference type="AlphaFoldDB" id="A0A915D168"/>
<evidence type="ECO:0000256" key="1">
    <source>
        <dbReference type="SAM" id="Phobius"/>
    </source>
</evidence>
<reference evidence="3" key="1">
    <citation type="submission" date="2022-11" db="UniProtKB">
        <authorList>
            <consortium name="WormBaseParasite"/>
        </authorList>
    </citation>
    <scope>IDENTIFICATION</scope>
</reference>
<evidence type="ECO:0000313" key="3">
    <source>
        <dbReference type="WBParaSite" id="jg1475"/>
    </source>
</evidence>
<protein>
    <submittedName>
        <fullName evidence="3">Transposase</fullName>
    </submittedName>
</protein>
<proteinExistence type="predicted"/>
<dbReference type="WBParaSite" id="jg1475">
    <property type="protein sequence ID" value="jg1475"/>
    <property type="gene ID" value="jg1475"/>
</dbReference>
<dbReference type="Proteomes" id="UP000887574">
    <property type="component" value="Unplaced"/>
</dbReference>
<sequence length="193" mass="22178">MWKGYNGLKSNELALSHLTVNHKQNFADPVTGAHTNIVERMWRSSKKRSKDQSGTARQHLEAYLVEFWWRNRVKDKDPFAESFPLCKVNSRINVGKKTLGHLKLVPLPSALLTIYCCWIFRLLSVLLLWDAQREKSMKYKSLREGANALGDGQLTGLSVATSETKEKVIVLLFKQLEEAHRLMKKEILPSEEQ</sequence>
<dbReference type="PANTHER" id="PTHR47163:SF2">
    <property type="entry name" value="SI:DKEY-17M8.2"/>
    <property type="match status" value="1"/>
</dbReference>
<accession>A0A915D168</accession>
<dbReference type="InterPro" id="IPR053164">
    <property type="entry name" value="IS1016-like_transposase"/>
</dbReference>
<feature type="transmembrane region" description="Helical" evidence="1">
    <location>
        <begin position="109"/>
        <end position="129"/>
    </location>
</feature>